<dbReference type="AlphaFoldDB" id="A0A2X2IWX0"/>
<name>A0A2X2IWX0_SPHMU</name>
<dbReference type="InterPro" id="IPR013783">
    <property type="entry name" value="Ig-like_fold"/>
</dbReference>
<feature type="domain" description="IPT/TIG" evidence="1">
    <location>
        <begin position="35"/>
        <end position="70"/>
    </location>
</feature>
<dbReference type="SUPFAM" id="SSF81296">
    <property type="entry name" value="E set domains"/>
    <property type="match status" value="1"/>
</dbReference>
<dbReference type="Proteomes" id="UP000251241">
    <property type="component" value="Unassembled WGS sequence"/>
</dbReference>
<sequence>MKNTINLVIISIWMAIATISCSKKEELVDKIPVKVDSYYPNSGKAGTLVTIEGQGFSGANTEFSATVAGGQQRSLALLQHRLFYVCQKVTKVAELS</sequence>
<protein>
    <recommendedName>
        <fullName evidence="1">IPT/TIG domain-containing protein</fullName>
    </recommendedName>
</protein>
<evidence type="ECO:0000259" key="1">
    <source>
        <dbReference type="Pfam" id="PF01833"/>
    </source>
</evidence>
<gene>
    <name evidence="2" type="ORF">NCTC11343_00275</name>
</gene>
<dbReference type="InterPro" id="IPR014756">
    <property type="entry name" value="Ig_E-set"/>
</dbReference>
<dbReference type="Gene3D" id="2.60.40.10">
    <property type="entry name" value="Immunoglobulins"/>
    <property type="match status" value="1"/>
</dbReference>
<evidence type="ECO:0000313" key="2">
    <source>
        <dbReference type="EMBL" id="SPZ83756.1"/>
    </source>
</evidence>
<accession>A0A2X2IWX0</accession>
<dbReference type="EMBL" id="UAUU01000002">
    <property type="protein sequence ID" value="SPZ83756.1"/>
    <property type="molecule type" value="Genomic_DNA"/>
</dbReference>
<dbReference type="PROSITE" id="PS51257">
    <property type="entry name" value="PROKAR_LIPOPROTEIN"/>
    <property type="match status" value="1"/>
</dbReference>
<evidence type="ECO:0000313" key="3">
    <source>
        <dbReference type="Proteomes" id="UP000251241"/>
    </source>
</evidence>
<dbReference type="InterPro" id="IPR002909">
    <property type="entry name" value="IPT_dom"/>
</dbReference>
<dbReference type="Pfam" id="PF01833">
    <property type="entry name" value="TIG"/>
    <property type="match status" value="1"/>
</dbReference>
<proteinExistence type="predicted"/>
<organism evidence="2 3">
    <name type="scientific">Sphingobacterium multivorum</name>
    <dbReference type="NCBI Taxonomy" id="28454"/>
    <lineage>
        <taxon>Bacteria</taxon>
        <taxon>Pseudomonadati</taxon>
        <taxon>Bacteroidota</taxon>
        <taxon>Sphingobacteriia</taxon>
        <taxon>Sphingobacteriales</taxon>
        <taxon>Sphingobacteriaceae</taxon>
        <taxon>Sphingobacterium</taxon>
    </lineage>
</organism>
<dbReference type="RefSeq" id="WP_112373604.1">
    <property type="nucleotide sequence ID" value="NZ_UAUU01000002.1"/>
</dbReference>
<reference evidence="2 3" key="1">
    <citation type="submission" date="2018-06" db="EMBL/GenBank/DDBJ databases">
        <authorList>
            <consortium name="Pathogen Informatics"/>
            <person name="Doyle S."/>
        </authorList>
    </citation>
    <scope>NUCLEOTIDE SEQUENCE [LARGE SCALE GENOMIC DNA]</scope>
    <source>
        <strain evidence="2 3">NCTC11343</strain>
    </source>
</reference>